<comment type="similarity">
    <text evidence="1">Belongs to the asaB hydroxylase/desaturase family.</text>
</comment>
<dbReference type="OrthoDB" id="412788at2759"/>
<comment type="caution">
    <text evidence="2">The sequence shown here is derived from an EMBL/GenBank/DDBJ whole genome shotgun (WGS) entry which is preliminary data.</text>
</comment>
<dbReference type="EMBL" id="MAVT02000129">
    <property type="protein sequence ID" value="POS79230.1"/>
    <property type="molecule type" value="Genomic_DNA"/>
</dbReference>
<proteinExistence type="inferred from homology"/>
<organism evidence="2 3">
    <name type="scientific">Diaporthe helianthi</name>
    <dbReference type="NCBI Taxonomy" id="158607"/>
    <lineage>
        <taxon>Eukaryota</taxon>
        <taxon>Fungi</taxon>
        <taxon>Dikarya</taxon>
        <taxon>Ascomycota</taxon>
        <taxon>Pezizomycotina</taxon>
        <taxon>Sordariomycetes</taxon>
        <taxon>Sordariomycetidae</taxon>
        <taxon>Diaporthales</taxon>
        <taxon>Diaporthaceae</taxon>
        <taxon>Diaporthe</taxon>
    </lineage>
</organism>
<evidence type="ECO:0008006" key="4">
    <source>
        <dbReference type="Google" id="ProtNLM"/>
    </source>
</evidence>
<evidence type="ECO:0000256" key="1">
    <source>
        <dbReference type="ARBA" id="ARBA00023604"/>
    </source>
</evidence>
<dbReference type="InterPro" id="IPR044053">
    <property type="entry name" value="AsaB-like"/>
</dbReference>
<name>A0A2P5I9Q2_DIAHE</name>
<gene>
    <name evidence="2" type="ORF">DHEL01_v202388</name>
</gene>
<dbReference type="STRING" id="158607.A0A2P5I9Q2"/>
<evidence type="ECO:0000313" key="3">
    <source>
        <dbReference type="Proteomes" id="UP000094444"/>
    </source>
</evidence>
<dbReference type="NCBIfam" id="NF041278">
    <property type="entry name" value="CmcJ_NvfI_EfuI"/>
    <property type="match status" value="1"/>
</dbReference>
<accession>A0A2P5I9Q2</accession>
<keyword evidence="3" id="KW-1185">Reference proteome</keyword>
<dbReference type="PANTHER" id="PTHR34598">
    <property type="entry name" value="BLL6449 PROTEIN"/>
    <property type="match status" value="1"/>
</dbReference>
<protein>
    <recommendedName>
        <fullName evidence="4">Catalyzes late reaction in the cephamycin biosynthetic pathway</fullName>
    </recommendedName>
</protein>
<dbReference type="PANTHER" id="PTHR34598:SF3">
    <property type="entry name" value="OXIDOREDUCTASE AN1597"/>
    <property type="match status" value="1"/>
</dbReference>
<dbReference type="AlphaFoldDB" id="A0A2P5I9Q2"/>
<reference evidence="2" key="1">
    <citation type="submission" date="2017-09" db="EMBL/GenBank/DDBJ databases">
        <title>Polyketide synthases of a Diaporthe helianthi virulent isolate.</title>
        <authorList>
            <person name="Baroncelli R."/>
        </authorList>
    </citation>
    <scope>NUCLEOTIDE SEQUENCE [LARGE SCALE GENOMIC DNA]</scope>
    <source>
        <strain evidence="2">7/96</strain>
    </source>
</reference>
<evidence type="ECO:0000313" key="2">
    <source>
        <dbReference type="EMBL" id="POS79230.1"/>
    </source>
</evidence>
<dbReference type="Proteomes" id="UP000094444">
    <property type="component" value="Unassembled WGS sequence"/>
</dbReference>
<dbReference type="InParanoid" id="A0A2P5I9Q2"/>
<dbReference type="GO" id="GO:0016491">
    <property type="term" value="F:oxidoreductase activity"/>
    <property type="evidence" value="ECO:0007669"/>
    <property type="project" value="InterPro"/>
</dbReference>
<sequence>MVANSTNMATPDYVAAHPSDGKRNVETTVLYFSGDPKAKLEPTIIGGPNPPNLTPKIPSPVSITDVTGDEDKYFLEAQGFQFVKHKTKFEEALPELKSRYKASEELDEITVGYYEEMKELLAQTLASNKKYPKPSSIHILTHIIRAGPKDGEGDRGPAGPLYGVHVDQSTWAAEGVAERWLGHDQAAELLKKPRFQIINVSKPSSRMWRPCKPITRDPFAVSDATSIPDEHIITVPLIFPDHTAEALEVCPAQDPQKPHRYYYKFNQHPDDVLFFIQVDSSKQPDVPRRCPHVAFKDPNLDESKGEPRISIETRAMVFYDVDEA</sequence>